<dbReference type="SUPFAM" id="SSF109854">
    <property type="entry name" value="DinB/YfiT-like putative metalloenzymes"/>
    <property type="match status" value="1"/>
</dbReference>
<feature type="binding site" evidence="3">
    <location>
        <position position="40"/>
    </location>
    <ligand>
        <name>a divalent metal cation</name>
        <dbReference type="ChEBI" id="CHEBI:60240"/>
    </ligand>
</feature>
<comment type="similarity">
    <text evidence="1">Belongs to the DinB family.</text>
</comment>
<dbReference type="Gene3D" id="1.20.120.450">
    <property type="entry name" value="dinb family like domain"/>
    <property type="match status" value="1"/>
</dbReference>
<dbReference type="PANTHER" id="PTHR37302">
    <property type="entry name" value="SLR1116 PROTEIN"/>
    <property type="match status" value="1"/>
</dbReference>
<dbReference type="RefSeq" id="WP_254092358.1">
    <property type="nucleotide sequence ID" value="NZ_JAHESC010000036.1"/>
</dbReference>
<sequence>MKDFFNELFHYNHSSNQKLWDAFQANAGKTSEKALALFSHIVNAHQIWNNRIDKKLTAFGVWDVHTLEACQDIDRANYEHTKQILDILDPNIIVNFTMRGKACSKKASDLLFHVINHSTYHRAQIATDFRQSGIEPLNTDFILYEQR</sequence>
<evidence type="ECO:0000313" key="4">
    <source>
        <dbReference type="EMBL" id="MBT1689133.1"/>
    </source>
</evidence>
<keyword evidence="2 3" id="KW-0479">Metal-binding</keyword>
<proteinExistence type="inferred from homology"/>
<comment type="caution">
    <text evidence="4">The sequence shown here is derived from an EMBL/GenBank/DDBJ whole genome shotgun (WGS) entry which is preliminary data.</text>
</comment>
<dbReference type="Pfam" id="PF05163">
    <property type="entry name" value="DinB"/>
    <property type="match status" value="1"/>
</dbReference>
<dbReference type="EMBL" id="JAHESC010000036">
    <property type="protein sequence ID" value="MBT1689133.1"/>
    <property type="molecule type" value="Genomic_DNA"/>
</dbReference>
<dbReference type="AlphaFoldDB" id="A0AAP2DBT7"/>
<feature type="binding site" evidence="3">
    <location>
        <position position="117"/>
    </location>
    <ligand>
        <name>a divalent metal cation</name>
        <dbReference type="ChEBI" id="CHEBI:60240"/>
    </ligand>
</feature>
<keyword evidence="5" id="KW-1185">Reference proteome</keyword>
<evidence type="ECO:0000256" key="1">
    <source>
        <dbReference type="ARBA" id="ARBA00008635"/>
    </source>
</evidence>
<gene>
    <name evidence="4" type="ORF">KK078_21380</name>
</gene>
<feature type="binding site" evidence="3">
    <location>
        <position position="121"/>
    </location>
    <ligand>
        <name>a divalent metal cation</name>
        <dbReference type="ChEBI" id="CHEBI:60240"/>
    </ligand>
</feature>
<dbReference type="PANTHER" id="PTHR37302:SF3">
    <property type="entry name" value="DAMAGE-INDUCIBLE PROTEIN DINB"/>
    <property type="match status" value="1"/>
</dbReference>
<dbReference type="InterPro" id="IPR007837">
    <property type="entry name" value="DinB"/>
</dbReference>
<dbReference type="InterPro" id="IPR034660">
    <property type="entry name" value="DinB/YfiT-like"/>
</dbReference>
<evidence type="ECO:0000256" key="3">
    <source>
        <dbReference type="PIRSR" id="PIRSR607837-1"/>
    </source>
</evidence>
<protein>
    <submittedName>
        <fullName evidence="4">Damage-inducible protein DinB</fullName>
    </submittedName>
</protein>
<organism evidence="4 5">
    <name type="scientific">Dawidia soli</name>
    <dbReference type="NCBI Taxonomy" id="2782352"/>
    <lineage>
        <taxon>Bacteria</taxon>
        <taxon>Pseudomonadati</taxon>
        <taxon>Bacteroidota</taxon>
        <taxon>Cytophagia</taxon>
        <taxon>Cytophagales</taxon>
        <taxon>Chryseotaleaceae</taxon>
        <taxon>Dawidia</taxon>
    </lineage>
</organism>
<evidence type="ECO:0000256" key="2">
    <source>
        <dbReference type="ARBA" id="ARBA00022723"/>
    </source>
</evidence>
<name>A0AAP2DBT7_9BACT</name>
<evidence type="ECO:0000313" key="5">
    <source>
        <dbReference type="Proteomes" id="UP001319180"/>
    </source>
</evidence>
<reference evidence="4 5" key="1">
    <citation type="submission" date="2021-05" db="EMBL/GenBank/DDBJ databases">
        <title>A Polyphasic approach of four new species of the genus Ohtaekwangia: Ohtaekwangia histidinii sp. nov., Ohtaekwangia cretensis sp. nov., Ohtaekwangia indiensis sp. nov., Ohtaekwangia reichenbachii sp. nov. from diverse environment.</title>
        <authorList>
            <person name="Octaviana S."/>
        </authorList>
    </citation>
    <scope>NUCLEOTIDE SEQUENCE [LARGE SCALE GENOMIC DNA]</scope>
    <source>
        <strain evidence="4 5">PWU37</strain>
    </source>
</reference>
<dbReference type="GO" id="GO:0046872">
    <property type="term" value="F:metal ion binding"/>
    <property type="evidence" value="ECO:0007669"/>
    <property type="project" value="UniProtKB-KW"/>
</dbReference>
<dbReference type="Proteomes" id="UP001319180">
    <property type="component" value="Unassembled WGS sequence"/>
</dbReference>
<accession>A0AAP2DBT7</accession>